<evidence type="ECO:0000313" key="11">
    <source>
        <dbReference type="Proteomes" id="UP000314251"/>
    </source>
</evidence>
<keyword evidence="3" id="KW-0547">Nucleotide-binding</keyword>
<evidence type="ECO:0000256" key="1">
    <source>
        <dbReference type="ARBA" id="ARBA00004651"/>
    </source>
</evidence>
<evidence type="ECO:0000256" key="6">
    <source>
        <dbReference type="ARBA" id="ARBA00023136"/>
    </source>
</evidence>
<dbReference type="PANTHER" id="PTHR43394">
    <property type="entry name" value="ATP-DEPENDENT PERMEASE MDL1, MITOCHONDRIAL"/>
    <property type="match status" value="1"/>
</dbReference>
<comment type="caution">
    <text evidence="10">The sequence shown here is derived from an EMBL/GenBank/DDBJ whole genome shotgun (WGS) entry which is preliminary data.</text>
</comment>
<feature type="transmembrane region" description="Helical" evidence="8">
    <location>
        <begin position="295"/>
        <end position="318"/>
    </location>
</feature>
<evidence type="ECO:0000256" key="4">
    <source>
        <dbReference type="ARBA" id="ARBA00022840"/>
    </source>
</evidence>
<dbReference type="Gene3D" id="1.20.1560.10">
    <property type="entry name" value="ABC transporter type 1, transmembrane domain"/>
    <property type="match status" value="1"/>
</dbReference>
<dbReference type="EMBL" id="VDLY02000006">
    <property type="protein sequence ID" value="KAB8166422.1"/>
    <property type="molecule type" value="Genomic_DNA"/>
</dbReference>
<dbReference type="GO" id="GO:0005886">
    <property type="term" value="C:plasma membrane"/>
    <property type="evidence" value="ECO:0007669"/>
    <property type="project" value="UniProtKB-SubCell"/>
</dbReference>
<dbReference type="OrthoDB" id="9806127at2"/>
<feature type="transmembrane region" description="Helical" evidence="8">
    <location>
        <begin position="210"/>
        <end position="226"/>
    </location>
</feature>
<feature type="transmembrane region" description="Helical" evidence="8">
    <location>
        <begin position="59"/>
        <end position="85"/>
    </location>
</feature>
<dbReference type="SUPFAM" id="SSF90123">
    <property type="entry name" value="ABC transporter transmembrane region"/>
    <property type="match status" value="1"/>
</dbReference>
<dbReference type="Proteomes" id="UP000314251">
    <property type="component" value="Unassembled WGS sequence"/>
</dbReference>
<evidence type="ECO:0000313" key="10">
    <source>
        <dbReference type="EMBL" id="KAB8166422.1"/>
    </source>
</evidence>
<evidence type="ECO:0000256" key="5">
    <source>
        <dbReference type="ARBA" id="ARBA00022989"/>
    </source>
</evidence>
<keyword evidence="5 8" id="KW-1133">Transmembrane helix</keyword>
<dbReference type="AlphaFoldDB" id="A0A5N6AE07"/>
<evidence type="ECO:0000256" key="7">
    <source>
        <dbReference type="SAM" id="MobiDB-lite"/>
    </source>
</evidence>
<dbReference type="GO" id="GO:0016887">
    <property type="term" value="F:ATP hydrolysis activity"/>
    <property type="evidence" value="ECO:0007669"/>
    <property type="project" value="InterPro"/>
</dbReference>
<evidence type="ECO:0000256" key="2">
    <source>
        <dbReference type="ARBA" id="ARBA00022692"/>
    </source>
</evidence>
<dbReference type="GO" id="GO:0005524">
    <property type="term" value="F:ATP binding"/>
    <property type="evidence" value="ECO:0007669"/>
    <property type="project" value="UniProtKB-KW"/>
</dbReference>
<dbReference type="InterPro" id="IPR003439">
    <property type="entry name" value="ABC_transporter-like_ATP-bd"/>
</dbReference>
<sequence>MWWSRKPFSRRSGSGPTEEASSLSLAVSGPRKQISRWWREAVLGRLRVIRCIPQGGLKLAFALLAVNILLGLLPVAFIVAMSTVIGKVPDAVAGGGDSSATNTLTRFFLLAAAIFILQEVLTPVQTLLGELMSRRIDGHLQSNLIAVALRSEGIGPIEDPAALDALDEVSRYFERRMDTPGAACAGMLALVARYLRLIGLLALITMVSHLWLAVALGSAVITFRIGQRGGLRIFIRIFDKVNPVFRRTRYLREVAMGPRDAKELRIFGLTAWFSEQYAASYSAAERQVVRERRRVYLWPYLGYTAVGLASTSLVYVFLANDAVEGRISLAELAIGLQAAAGAVLLGSQYPEADTQTLVGIRAFEALETFERRIAEVERSVSSVSSRQAMNTTPNLRRNVCFENVSFSYPGSNRLVLDHLNLELPAGVCTAVVGLNGAGKTTLVKILTGLYEPIAGRITLDGTDMRALDIDTRRRLVSVVFQDFVRYQMSVADNVAFGAVHKEKDMAAVRDAIQRVGLLDFLDALPHGFDTVLSRSYESGVELSGGQWQRIAIARSLYALDKGAQLLILDEPTSALDVRAESAFFDSFVEMTRGVTSVLISHRFSSVRRADRIVVIDGGHVVEQGTHDELMSMGGDYARLFNLQAERFARGLTAEGEIDSARFGGAQ</sequence>
<dbReference type="InterPro" id="IPR036640">
    <property type="entry name" value="ABC1_TM_sf"/>
</dbReference>
<accession>A0A5N6AE07</accession>
<dbReference type="PROSITE" id="PS50893">
    <property type="entry name" value="ABC_TRANSPORTER_2"/>
    <property type="match status" value="1"/>
</dbReference>
<dbReference type="InterPro" id="IPR039421">
    <property type="entry name" value="Type_1_exporter"/>
</dbReference>
<dbReference type="Pfam" id="PF00005">
    <property type="entry name" value="ABC_tran"/>
    <property type="match status" value="1"/>
</dbReference>
<dbReference type="InterPro" id="IPR003593">
    <property type="entry name" value="AAA+_ATPase"/>
</dbReference>
<keyword evidence="6 8" id="KW-0472">Membrane</keyword>
<evidence type="ECO:0000256" key="3">
    <source>
        <dbReference type="ARBA" id="ARBA00022741"/>
    </source>
</evidence>
<organism evidence="10 11">
    <name type="scientific">Streptomyces mimosae</name>
    <dbReference type="NCBI Taxonomy" id="2586635"/>
    <lineage>
        <taxon>Bacteria</taxon>
        <taxon>Bacillati</taxon>
        <taxon>Actinomycetota</taxon>
        <taxon>Actinomycetes</taxon>
        <taxon>Kitasatosporales</taxon>
        <taxon>Streptomycetaceae</taxon>
        <taxon>Streptomyces</taxon>
    </lineage>
</organism>
<feature type="transmembrane region" description="Helical" evidence="8">
    <location>
        <begin position="105"/>
        <end position="128"/>
    </location>
</feature>
<dbReference type="SUPFAM" id="SSF52540">
    <property type="entry name" value="P-loop containing nucleoside triphosphate hydrolases"/>
    <property type="match status" value="1"/>
</dbReference>
<feature type="region of interest" description="Disordered" evidence="7">
    <location>
        <begin position="1"/>
        <end position="24"/>
    </location>
</feature>
<reference evidence="10" key="1">
    <citation type="submission" date="2019-10" db="EMBL/GenBank/DDBJ databases">
        <title>Nonomuraea sp. nov., isolated from Phyllanthus amarus.</title>
        <authorList>
            <person name="Klykleung N."/>
            <person name="Tanasupawat S."/>
        </authorList>
    </citation>
    <scope>NUCLEOTIDE SEQUENCE [LARGE SCALE GENOMIC DNA]</scope>
    <source>
        <strain evidence="10">3MP-10</strain>
    </source>
</reference>
<protein>
    <submittedName>
        <fullName evidence="10">ATP-binding cassette domain-containing protein</fullName>
    </submittedName>
</protein>
<name>A0A5N6AE07_9ACTN</name>
<keyword evidence="4 10" id="KW-0067">ATP-binding</keyword>
<dbReference type="Gene3D" id="3.40.50.300">
    <property type="entry name" value="P-loop containing nucleotide triphosphate hydrolases"/>
    <property type="match status" value="1"/>
</dbReference>
<keyword evidence="11" id="KW-1185">Reference proteome</keyword>
<dbReference type="InterPro" id="IPR017871">
    <property type="entry name" value="ABC_transporter-like_CS"/>
</dbReference>
<evidence type="ECO:0000259" key="9">
    <source>
        <dbReference type="PROSITE" id="PS50893"/>
    </source>
</evidence>
<dbReference type="PROSITE" id="PS00211">
    <property type="entry name" value="ABC_TRANSPORTER_1"/>
    <property type="match status" value="1"/>
</dbReference>
<feature type="transmembrane region" description="Helical" evidence="8">
    <location>
        <begin position="181"/>
        <end position="204"/>
    </location>
</feature>
<dbReference type="GO" id="GO:0015421">
    <property type="term" value="F:ABC-type oligopeptide transporter activity"/>
    <property type="evidence" value="ECO:0007669"/>
    <property type="project" value="TreeGrafter"/>
</dbReference>
<keyword evidence="2 8" id="KW-0812">Transmembrane</keyword>
<evidence type="ECO:0000256" key="8">
    <source>
        <dbReference type="SAM" id="Phobius"/>
    </source>
</evidence>
<gene>
    <name evidence="10" type="ORF">FH607_011375</name>
</gene>
<proteinExistence type="predicted"/>
<dbReference type="SMART" id="SM00382">
    <property type="entry name" value="AAA"/>
    <property type="match status" value="1"/>
</dbReference>
<comment type="subcellular location">
    <subcellularLocation>
        <location evidence="1">Cell membrane</location>
        <topology evidence="1">Multi-pass membrane protein</topology>
    </subcellularLocation>
</comment>
<dbReference type="PANTHER" id="PTHR43394:SF1">
    <property type="entry name" value="ATP-BINDING CASSETTE SUB-FAMILY B MEMBER 10, MITOCHONDRIAL"/>
    <property type="match status" value="1"/>
</dbReference>
<feature type="compositionally biased region" description="Polar residues" evidence="7">
    <location>
        <begin position="11"/>
        <end position="24"/>
    </location>
</feature>
<dbReference type="InterPro" id="IPR027417">
    <property type="entry name" value="P-loop_NTPase"/>
</dbReference>
<feature type="domain" description="ABC transporter" evidence="9">
    <location>
        <begin position="399"/>
        <end position="642"/>
    </location>
</feature>